<keyword evidence="9 15" id="KW-0227">DNA damage</keyword>
<accession>A0A0A7EHM7</accession>
<evidence type="ECO:0000313" key="17">
    <source>
        <dbReference type="EMBL" id="AIY66104.1"/>
    </source>
</evidence>
<dbReference type="eggNOG" id="COG0389">
    <property type="taxonomic scope" value="Bacteria"/>
</dbReference>
<keyword evidence="3 15" id="KW-0515">Mutator protein</keyword>
<evidence type="ECO:0000256" key="8">
    <source>
        <dbReference type="ARBA" id="ARBA00022723"/>
    </source>
</evidence>
<dbReference type="Gene3D" id="3.30.70.270">
    <property type="match status" value="1"/>
</dbReference>
<dbReference type="EMBL" id="CP009888">
    <property type="protein sequence ID" value="AIY66104.1"/>
    <property type="molecule type" value="Genomic_DNA"/>
</dbReference>
<dbReference type="SUPFAM" id="SSF56672">
    <property type="entry name" value="DNA/RNA polymerases"/>
    <property type="match status" value="1"/>
</dbReference>
<dbReference type="Gene3D" id="3.30.1490.100">
    <property type="entry name" value="DNA polymerase, Y-family, little finger domain"/>
    <property type="match status" value="1"/>
</dbReference>
<comment type="similarity">
    <text evidence="2 15">Belongs to the DNA polymerase type-Y family.</text>
</comment>
<keyword evidence="10 15" id="KW-0460">Magnesium</keyword>
<gene>
    <name evidence="15" type="primary">dinB</name>
    <name evidence="17" type="ORF">OM33_14020</name>
</gene>
<dbReference type="GO" id="GO:0009432">
    <property type="term" value="P:SOS response"/>
    <property type="evidence" value="ECO:0007669"/>
    <property type="project" value="TreeGrafter"/>
</dbReference>
<dbReference type="InterPro" id="IPR024728">
    <property type="entry name" value="PolY_HhH_motif"/>
</dbReference>
<evidence type="ECO:0000256" key="11">
    <source>
        <dbReference type="ARBA" id="ARBA00022932"/>
    </source>
</evidence>
<keyword evidence="18" id="KW-1185">Reference proteome</keyword>
<comment type="cofactor">
    <cofactor evidence="15">
        <name>Mg(2+)</name>
        <dbReference type="ChEBI" id="CHEBI:18420"/>
    </cofactor>
    <text evidence="15">Binds 2 magnesium ions per subunit.</text>
</comment>
<dbReference type="AlphaFoldDB" id="A0A0A7EHM7"/>
<dbReference type="PANTHER" id="PTHR11076">
    <property type="entry name" value="DNA REPAIR POLYMERASE UMUC / TRANSFERASE FAMILY MEMBER"/>
    <property type="match status" value="1"/>
</dbReference>
<feature type="domain" description="UmuC" evidence="16">
    <location>
        <begin position="3"/>
        <end position="177"/>
    </location>
</feature>
<feature type="binding site" evidence="15">
    <location>
        <position position="3"/>
    </location>
    <ligand>
        <name>Mg(2+)</name>
        <dbReference type="ChEBI" id="CHEBI:18420"/>
    </ligand>
</feature>
<keyword evidence="13 15" id="KW-0234">DNA repair</keyword>
<dbReference type="STRING" id="1348114.OM33_14020"/>
<evidence type="ECO:0000256" key="6">
    <source>
        <dbReference type="ARBA" id="ARBA00022695"/>
    </source>
</evidence>
<dbReference type="GO" id="GO:0006261">
    <property type="term" value="P:DNA-templated DNA replication"/>
    <property type="evidence" value="ECO:0007669"/>
    <property type="project" value="UniProtKB-UniRule"/>
</dbReference>
<dbReference type="PANTHER" id="PTHR11076:SF33">
    <property type="entry name" value="DNA POLYMERASE KAPPA"/>
    <property type="match status" value="1"/>
</dbReference>
<keyword evidence="12 15" id="KW-0238">DNA-binding</keyword>
<dbReference type="HAMAP" id="MF_01113">
    <property type="entry name" value="DNApol_IV"/>
    <property type="match status" value="1"/>
</dbReference>
<dbReference type="InterPro" id="IPR001126">
    <property type="entry name" value="UmuC"/>
</dbReference>
<dbReference type="FunFam" id="3.40.1170.60:FF:000001">
    <property type="entry name" value="DNA polymerase IV"/>
    <property type="match status" value="1"/>
</dbReference>
<keyword evidence="5 15" id="KW-0808">Transferase</keyword>
<name>A0A0A7EHM7_9GAMM</name>
<dbReference type="GO" id="GO:0005829">
    <property type="term" value="C:cytosol"/>
    <property type="evidence" value="ECO:0007669"/>
    <property type="project" value="TreeGrafter"/>
</dbReference>
<dbReference type="Gene3D" id="1.10.150.20">
    <property type="entry name" value="5' to 3' exonuclease, C-terminal subdomain"/>
    <property type="match status" value="1"/>
</dbReference>
<comment type="subunit">
    <text evidence="15">Monomer.</text>
</comment>
<feature type="active site" evidence="15">
    <location>
        <position position="96"/>
    </location>
</feature>
<dbReference type="InterPro" id="IPR036775">
    <property type="entry name" value="DNA_pol_Y-fam_lit_finger_sf"/>
</dbReference>
<dbReference type="Gene3D" id="3.40.1170.60">
    <property type="match status" value="1"/>
</dbReference>
<evidence type="ECO:0000256" key="14">
    <source>
        <dbReference type="ARBA" id="ARBA00049244"/>
    </source>
</evidence>
<evidence type="ECO:0000256" key="3">
    <source>
        <dbReference type="ARBA" id="ARBA00022457"/>
    </source>
</evidence>
<evidence type="ECO:0000256" key="13">
    <source>
        <dbReference type="ARBA" id="ARBA00023204"/>
    </source>
</evidence>
<evidence type="ECO:0000256" key="9">
    <source>
        <dbReference type="ARBA" id="ARBA00022763"/>
    </source>
</evidence>
<comment type="subcellular location">
    <subcellularLocation>
        <location evidence="1 15">Cytoplasm</location>
    </subcellularLocation>
</comment>
<dbReference type="GO" id="GO:0042276">
    <property type="term" value="P:error-prone translesion synthesis"/>
    <property type="evidence" value="ECO:0007669"/>
    <property type="project" value="TreeGrafter"/>
</dbReference>
<keyword evidence="7 15" id="KW-0235">DNA replication</keyword>
<dbReference type="SUPFAM" id="SSF100879">
    <property type="entry name" value="Lesion bypass DNA polymerase (Y-family), little finger domain"/>
    <property type="match status" value="1"/>
</dbReference>
<keyword evidence="4 15" id="KW-0963">Cytoplasm</keyword>
<dbReference type="HOGENOM" id="CLU_012348_1_2_6"/>
<evidence type="ECO:0000256" key="10">
    <source>
        <dbReference type="ARBA" id="ARBA00022842"/>
    </source>
</evidence>
<dbReference type="Pfam" id="PF00817">
    <property type="entry name" value="IMS"/>
    <property type="match status" value="1"/>
</dbReference>
<protein>
    <recommendedName>
        <fullName evidence="15">DNA polymerase IV</fullName>
        <shortName evidence="15">Pol IV</shortName>
        <ecNumber evidence="15">2.7.7.7</ecNumber>
    </recommendedName>
</protein>
<reference evidence="17 18" key="1">
    <citation type="submission" date="2014-11" db="EMBL/GenBank/DDBJ databases">
        <title>Complete Genome Sequence of Pseudoalteromonas sp. Strain OCN003 Isolated from Kaneohe Bay, Oahu, Hawaii.</title>
        <authorList>
            <person name="Beurmann S."/>
            <person name="Videau P."/>
            <person name="Ushijima B."/>
            <person name="Smith A.M."/>
            <person name="Aeby G.S."/>
            <person name="Callahan S.M."/>
            <person name="Belcaid M."/>
        </authorList>
    </citation>
    <scope>NUCLEOTIDE SEQUENCE [LARGE SCALE GENOMIC DNA]</scope>
    <source>
        <strain evidence="17 18">OCN003</strain>
    </source>
</reference>
<evidence type="ECO:0000256" key="2">
    <source>
        <dbReference type="ARBA" id="ARBA00010945"/>
    </source>
</evidence>
<feature type="binding site" evidence="15">
    <location>
        <position position="95"/>
    </location>
    <ligand>
        <name>Mg(2+)</name>
        <dbReference type="ChEBI" id="CHEBI:18420"/>
    </ligand>
</feature>
<dbReference type="CDD" id="cd03586">
    <property type="entry name" value="PolY_Pol_IV_kappa"/>
    <property type="match status" value="1"/>
</dbReference>
<evidence type="ECO:0000256" key="7">
    <source>
        <dbReference type="ARBA" id="ARBA00022705"/>
    </source>
</evidence>
<dbReference type="Proteomes" id="UP000030341">
    <property type="component" value="Chromosome 1"/>
</dbReference>
<dbReference type="GO" id="GO:0003887">
    <property type="term" value="F:DNA-directed DNA polymerase activity"/>
    <property type="evidence" value="ECO:0007669"/>
    <property type="project" value="UniProtKB-UniRule"/>
</dbReference>
<keyword evidence="11 15" id="KW-0239">DNA-directed DNA polymerase</keyword>
<keyword evidence="6 15" id="KW-0548">Nucleotidyltransferase</keyword>
<evidence type="ECO:0000259" key="16">
    <source>
        <dbReference type="PROSITE" id="PS50173"/>
    </source>
</evidence>
<keyword evidence="8 15" id="KW-0479">Metal-binding</keyword>
<comment type="function">
    <text evidence="15">Poorly processive, error-prone DNA polymerase involved in untargeted mutagenesis. Copies undamaged DNA at stalled replication forks, which arise in vivo from mismatched or misaligned primer ends. These misaligned primers can be extended by PolIV. Exhibits no 3'-5' exonuclease (proofreading) activity. May be involved in translesional synthesis, in conjunction with the beta clamp from PolIII.</text>
</comment>
<dbReference type="Pfam" id="PF11798">
    <property type="entry name" value="IMS_HHH"/>
    <property type="match status" value="1"/>
</dbReference>
<evidence type="ECO:0000256" key="12">
    <source>
        <dbReference type="ARBA" id="ARBA00023125"/>
    </source>
</evidence>
<comment type="catalytic activity">
    <reaction evidence="14 15">
        <text>DNA(n) + a 2'-deoxyribonucleoside 5'-triphosphate = DNA(n+1) + diphosphate</text>
        <dbReference type="Rhea" id="RHEA:22508"/>
        <dbReference type="Rhea" id="RHEA-COMP:17339"/>
        <dbReference type="Rhea" id="RHEA-COMP:17340"/>
        <dbReference type="ChEBI" id="CHEBI:33019"/>
        <dbReference type="ChEBI" id="CHEBI:61560"/>
        <dbReference type="ChEBI" id="CHEBI:173112"/>
        <dbReference type="EC" id="2.7.7.7"/>
    </reaction>
</comment>
<dbReference type="InterPro" id="IPR022880">
    <property type="entry name" value="DNApol_IV"/>
</dbReference>
<organism evidence="17 18">
    <name type="scientific">Pseudoalteromonas piratica</name>
    <dbReference type="NCBI Taxonomy" id="1348114"/>
    <lineage>
        <taxon>Bacteria</taxon>
        <taxon>Pseudomonadati</taxon>
        <taxon>Pseudomonadota</taxon>
        <taxon>Gammaproteobacteria</taxon>
        <taxon>Alteromonadales</taxon>
        <taxon>Pseudoalteromonadaceae</taxon>
        <taxon>Pseudoalteromonas</taxon>
    </lineage>
</organism>
<evidence type="ECO:0000256" key="5">
    <source>
        <dbReference type="ARBA" id="ARBA00022679"/>
    </source>
</evidence>
<dbReference type="EC" id="2.7.7.7" evidence="15"/>
<dbReference type="InterPro" id="IPR017961">
    <property type="entry name" value="DNA_pol_Y-fam_little_finger"/>
</dbReference>
<dbReference type="GO" id="GO:0006281">
    <property type="term" value="P:DNA repair"/>
    <property type="evidence" value="ECO:0007669"/>
    <property type="project" value="UniProtKB-UniRule"/>
</dbReference>
<dbReference type="Pfam" id="PF11799">
    <property type="entry name" value="IMS_C"/>
    <property type="match status" value="1"/>
</dbReference>
<evidence type="ECO:0000256" key="1">
    <source>
        <dbReference type="ARBA" id="ARBA00004496"/>
    </source>
</evidence>
<dbReference type="InterPro" id="IPR050116">
    <property type="entry name" value="DNA_polymerase-Y"/>
</dbReference>
<dbReference type="GO" id="GO:0000287">
    <property type="term" value="F:magnesium ion binding"/>
    <property type="evidence" value="ECO:0007669"/>
    <property type="project" value="UniProtKB-UniRule"/>
</dbReference>
<dbReference type="KEGG" id="pseo:OM33_14020"/>
<dbReference type="InterPro" id="IPR043502">
    <property type="entry name" value="DNA/RNA_pol_sf"/>
</dbReference>
<feature type="site" description="Substrate discrimination" evidence="15">
    <location>
        <position position="6"/>
    </location>
</feature>
<dbReference type="InterPro" id="IPR043128">
    <property type="entry name" value="Rev_trsase/Diguanyl_cyclase"/>
</dbReference>
<evidence type="ECO:0000256" key="4">
    <source>
        <dbReference type="ARBA" id="ARBA00022490"/>
    </source>
</evidence>
<dbReference type="PROSITE" id="PS50173">
    <property type="entry name" value="UMUC"/>
    <property type="match status" value="1"/>
</dbReference>
<dbReference type="NCBIfam" id="NF002677">
    <property type="entry name" value="PRK02406.1"/>
    <property type="match status" value="1"/>
</dbReference>
<dbReference type="GO" id="GO:0003684">
    <property type="term" value="F:damaged DNA binding"/>
    <property type="evidence" value="ECO:0007669"/>
    <property type="project" value="InterPro"/>
</dbReference>
<sequence length="344" mass="37906">MKDCFYAAVEMRDNPELRDKPIAIGGKHRRGVLATANYIARQYGVRSAMSNYKALQLCPDLLIVPGRMAVYKEVSSQIRTIFAKYTDLVEPLSLDEAYLDVTDCTQHSGSATLIANAIREEIFKTTGLTASAGIAPIKFVAKIASDENKPNGYCLIPPHRVGNFLKQLNLKKIPGVGKVTLEKLNASGLFVGEDVLNLGLNQMQIKFGNWGAELFKKCNGEVIGSINLSRMRKSLSVEHTYEYDKTTLTQCLNELPKLRAELDARLAAKGLLNKVSKLSVKVKFNDFVSTTADFSCNQLDDAIFTSLFEKAYSRGGNKGVRLLGIGVGLGETQLQHEQLAMFET</sequence>
<evidence type="ECO:0000256" key="15">
    <source>
        <dbReference type="HAMAP-Rule" id="MF_01113"/>
    </source>
</evidence>
<dbReference type="RefSeq" id="WP_038642606.1">
    <property type="nucleotide sequence ID" value="NZ_CP009888.1"/>
</dbReference>
<evidence type="ECO:0000313" key="18">
    <source>
        <dbReference type="Proteomes" id="UP000030341"/>
    </source>
</evidence>
<proteinExistence type="inferred from homology"/>